<dbReference type="KEGG" id="haa:A5892_02895"/>
<keyword evidence="3" id="KW-1003">Cell membrane</keyword>
<feature type="transmembrane region" description="Helical" evidence="8">
    <location>
        <begin position="484"/>
        <end position="511"/>
    </location>
</feature>
<evidence type="ECO:0000256" key="8">
    <source>
        <dbReference type="RuleBase" id="RU363032"/>
    </source>
</evidence>
<dbReference type="GO" id="GO:0005886">
    <property type="term" value="C:plasma membrane"/>
    <property type="evidence" value="ECO:0007669"/>
    <property type="project" value="UniProtKB-SubCell"/>
</dbReference>
<accession>A0A172YC12</accession>
<dbReference type="Proteomes" id="UP000077875">
    <property type="component" value="Chromosome"/>
</dbReference>
<feature type="domain" description="ABC transmembrane type-1" evidence="9">
    <location>
        <begin position="66"/>
        <end position="274"/>
    </location>
</feature>
<evidence type="ECO:0000256" key="4">
    <source>
        <dbReference type="ARBA" id="ARBA00022519"/>
    </source>
</evidence>
<dbReference type="SUPFAM" id="SSF161098">
    <property type="entry name" value="MetI-like"/>
    <property type="match status" value="2"/>
</dbReference>
<name>A0A172YC12_9GAMM</name>
<protein>
    <submittedName>
        <fullName evidence="10">ABC transporter permease</fullName>
    </submittedName>
</protein>
<keyword evidence="7 8" id="KW-0472">Membrane</keyword>
<feature type="transmembrane region" description="Helical" evidence="8">
    <location>
        <begin position="256"/>
        <end position="273"/>
    </location>
</feature>
<keyword evidence="2 8" id="KW-0813">Transport</keyword>
<dbReference type="EMBL" id="CP015243">
    <property type="protein sequence ID" value="ANF56545.1"/>
    <property type="molecule type" value="Genomic_DNA"/>
</dbReference>
<evidence type="ECO:0000256" key="7">
    <source>
        <dbReference type="ARBA" id="ARBA00023136"/>
    </source>
</evidence>
<evidence type="ECO:0000313" key="11">
    <source>
        <dbReference type="Proteomes" id="UP000077875"/>
    </source>
</evidence>
<evidence type="ECO:0000256" key="1">
    <source>
        <dbReference type="ARBA" id="ARBA00004429"/>
    </source>
</evidence>
<feature type="transmembrane region" description="Helical" evidence="8">
    <location>
        <begin position="302"/>
        <end position="327"/>
    </location>
</feature>
<reference evidence="10 11" key="1">
    <citation type="submission" date="2016-04" db="EMBL/GenBank/DDBJ databases">
        <title>Complete Genome Sequence of Halotalea alkalilenta IHB B 13600.</title>
        <authorList>
            <person name="Swarnkar M.K."/>
            <person name="Sharma A."/>
            <person name="Kaushal K."/>
            <person name="Soni R."/>
            <person name="Rana S."/>
            <person name="Singh A.K."/>
            <person name="Gulati A."/>
        </authorList>
    </citation>
    <scope>NUCLEOTIDE SEQUENCE [LARGE SCALE GENOMIC DNA]</scope>
    <source>
        <strain evidence="10 11">IHB B 13600</strain>
    </source>
</reference>
<feature type="transmembrane region" description="Helical" evidence="8">
    <location>
        <begin position="100"/>
        <end position="122"/>
    </location>
</feature>
<feature type="transmembrane region" description="Helical" evidence="8">
    <location>
        <begin position="362"/>
        <end position="384"/>
    </location>
</feature>
<evidence type="ECO:0000313" key="10">
    <source>
        <dbReference type="EMBL" id="ANF56545.1"/>
    </source>
</evidence>
<dbReference type="PROSITE" id="PS50928">
    <property type="entry name" value="ABC_TM1"/>
    <property type="match status" value="2"/>
</dbReference>
<feature type="transmembrane region" description="Helical" evidence="8">
    <location>
        <begin position="423"/>
        <end position="441"/>
    </location>
</feature>
<dbReference type="PANTHER" id="PTHR43357:SF3">
    <property type="entry name" value="FE(3+)-TRANSPORT SYSTEM PERMEASE PROTEIN FBPB 2"/>
    <property type="match status" value="1"/>
</dbReference>
<dbReference type="AlphaFoldDB" id="A0A172YC12"/>
<evidence type="ECO:0000256" key="2">
    <source>
        <dbReference type="ARBA" id="ARBA00022448"/>
    </source>
</evidence>
<dbReference type="STRING" id="376489.A5892_02895"/>
<evidence type="ECO:0000256" key="5">
    <source>
        <dbReference type="ARBA" id="ARBA00022692"/>
    </source>
</evidence>
<keyword evidence="4" id="KW-0997">Cell inner membrane</keyword>
<organism evidence="10 11">
    <name type="scientific">Halotalea alkalilenta</name>
    <dbReference type="NCBI Taxonomy" id="376489"/>
    <lineage>
        <taxon>Bacteria</taxon>
        <taxon>Pseudomonadati</taxon>
        <taxon>Pseudomonadota</taxon>
        <taxon>Gammaproteobacteria</taxon>
        <taxon>Oceanospirillales</taxon>
        <taxon>Halomonadaceae</taxon>
        <taxon>Halotalea</taxon>
    </lineage>
</organism>
<dbReference type="RefSeq" id="WP_064121522.1">
    <property type="nucleotide sequence ID" value="NZ_CP015243.1"/>
</dbReference>
<feature type="transmembrane region" description="Helical" evidence="8">
    <location>
        <begin position="194"/>
        <end position="219"/>
    </location>
</feature>
<sequence>MTLRARTHALGQVLGIAPLWLPLALAVLLGSVPVLRLGWEALSGVGFSADAPLVALARASITWRALGNSLYVSLLGTMLAMALGALFAVALTITDLSRKGLWAFAFMLPMMIPPQVTALAWLQLSGPASPLLVTLGIAPALGSPQPLHGAHGIALLLGVQHAPLVFLALRASLVTLPGELVEAARLAGAAPRRVLIDLVLPLAAPGLIAGGAIAFVSALGNFGIPAMLGIPVGYYVLPTLIYQKLSALGPMMLPEVAQLSMLVAVVALASLALQRRLHRRFAHFSCAGGGARLPLGRWRWPLSLLLAAVIASVLVVPGLALVMASLLPAQGMAFGADTVTLSAYAEMLGRQGVTWRAMSNSLLLASIAAAILMALSLPLAWLLVRRPSRPLALFEAAIEIPYALPGVVLAVGCILAFARPLPLLGFGLYGSLWIILIAYLARFMVVALKPVQASLAASDPALEEAAQLAGAGPLRRLVELWLPLLAPAAFAGALLVFLTAVNELTVSALLWGPGSETLGVLIFNLDQSGDNALACALSVIVMALVAGLMLVFGGLGRRLPQGVIPWRD</sequence>
<dbReference type="CDD" id="cd06261">
    <property type="entry name" value="TM_PBP2"/>
    <property type="match status" value="2"/>
</dbReference>
<dbReference type="Pfam" id="PF00528">
    <property type="entry name" value="BPD_transp_1"/>
    <property type="match status" value="2"/>
</dbReference>
<dbReference type="InterPro" id="IPR000515">
    <property type="entry name" value="MetI-like"/>
</dbReference>
<dbReference type="PANTHER" id="PTHR43357">
    <property type="entry name" value="INNER MEMBRANE ABC TRANSPORTER PERMEASE PROTEIN YDCV"/>
    <property type="match status" value="1"/>
</dbReference>
<keyword evidence="5 8" id="KW-0812">Transmembrane</keyword>
<evidence type="ECO:0000256" key="3">
    <source>
        <dbReference type="ARBA" id="ARBA00022475"/>
    </source>
</evidence>
<keyword evidence="11" id="KW-1185">Reference proteome</keyword>
<gene>
    <name evidence="10" type="ORF">A5892_02895</name>
</gene>
<feature type="transmembrane region" description="Helical" evidence="8">
    <location>
        <begin position="70"/>
        <end position="93"/>
    </location>
</feature>
<feature type="transmembrane region" description="Helical" evidence="8">
    <location>
        <begin position="396"/>
        <end position="417"/>
    </location>
</feature>
<comment type="subcellular location">
    <subcellularLocation>
        <location evidence="1">Cell inner membrane</location>
        <topology evidence="1">Multi-pass membrane protein</topology>
    </subcellularLocation>
    <subcellularLocation>
        <location evidence="8">Cell membrane</location>
        <topology evidence="8">Multi-pass membrane protein</topology>
    </subcellularLocation>
</comment>
<evidence type="ECO:0000256" key="6">
    <source>
        <dbReference type="ARBA" id="ARBA00022989"/>
    </source>
</evidence>
<comment type="similarity">
    <text evidence="8">Belongs to the binding-protein-dependent transport system permease family.</text>
</comment>
<dbReference type="GO" id="GO:0055085">
    <property type="term" value="P:transmembrane transport"/>
    <property type="evidence" value="ECO:0007669"/>
    <property type="project" value="InterPro"/>
</dbReference>
<keyword evidence="6 8" id="KW-1133">Transmembrane helix</keyword>
<dbReference type="Gene3D" id="1.10.3720.10">
    <property type="entry name" value="MetI-like"/>
    <property type="match status" value="2"/>
</dbReference>
<feature type="domain" description="ABC transmembrane type-1" evidence="9">
    <location>
        <begin position="358"/>
        <end position="552"/>
    </location>
</feature>
<dbReference type="InterPro" id="IPR035906">
    <property type="entry name" value="MetI-like_sf"/>
</dbReference>
<feature type="transmembrane region" description="Helical" evidence="8">
    <location>
        <begin position="531"/>
        <end position="552"/>
    </location>
</feature>
<evidence type="ECO:0000259" key="9">
    <source>
        <dbReference type="PROSITE" id="PS50928"/>
    </source>
</evidence>
<proteinExistence type="inferred from homology"/>